<dbReference type="GO" id="GO:0000287">
    <property type="term" value="F:magnesium ion binding"/>
    <property type="evidence" value="ECO:0007669"/>
    <property type="project" value="UniProtKB-UniRule"/>
</dbReference>
<feature type="active site" evidence="13">
    <location>
        <position position="68"/>
    </location>
</feature>
<keyword evidence="6 13" id="KW-0227">DNA damage</keyword>
<evidence type="ECO:0000256" key="2">
    <source>
        <dbReference type="ARBA" id="ARBA00022490"/>
    </source>
</evidence>
<feature type="active site" evidence="13">
    <location>
        <position position="141"/>
    </location>
</feature>
<dbReference type="HAMAP" id="MF_00034">
    <property type="entry name" value="RuvC"/>
    <property type="match status" value="1"/>
</dbReference>
<evidence type="ECO:0000256" key="3">
    <source>
        <dbReference type="ARBA" id="ARBA00022722"/>
    </source>
</evidence>
<keyword evidence="5 13" id="KW-0255">Endonuclease</keyword>
<dbReference type="InterPro" id="IPR002176">
    <property type="entry name" value="X-over_junc_endoDNase_RuvC"/>
</dbReference>
<name>A0A9D1SGF4_9FIRM</name>
<dbReference type="EMBL" id="DVMZ01000143">
    <property type="protein sequence ID" value="HIU59524.1"/>
    <property type="molecule type" value="Genomic_DNA"/>
</dbReference>
<dbReference type="PRINTS" id="PR00696">
    <property type="entry name" value="RSOLVASERUVC"/>
</dbReference>
<comment type="subcellular location">
    <subcellularLocation>
        <location evidence="13">Cytoplasm</location>
    </subcellularLocation>
</comment>
<evidence type="ECO:0000256" key="8">
    <source>
        <dbReference type="ARBA" id="ARBA00022842"/>
    </source>
</evidence>
<evidence type="ECO:0000256" key="13">
    <source>
        <dbReference type="HAMAP-Rule" id="MF_00034"/>
    </source>
</evidence>
<evidence type="ECO:0000256" key="5">
    <source>
        <dbReference type="ARBA" id="ARBA00022759"/>
    </source>
</evidence>
<proteinExistence type="inferred from homology"/>
<comment type="catalytic activity">
    <reaction evidence="12 13">
        <text>Endonucleolytic cleavage at a junction such as a reciprocal single-stranded crossover between two homologous DNA duplexes (Holliday junction).</text>
        <dbReference type="EC" id="3.1.21.10"/>
    </reaction>
</comment>
<dbReference type="GO" id="GO:0048476">
    <property type="term" value="C:Holliday junction resolvase complex"/>
    <property type="evidence" value="ECO:0007669"/>
    <property type="project" value="UniProtKB-UniRule"/>
</dbReference>
<dbReference type="Proteomes" id="UP000824081">
    <property type="component" value="Unassembled WGS sequence"/>
</dbReference>
<dbReference type="EC" id="3.1.21.10" evidence="13 14"/>
<dbReference type="NCBIfam" id="TIGR00228">
    <property type="entry name" value="ruvC"/>
    <property type="match status" value="1"/>
</dbReference>
<evidence type="ECO:0000256" key="4">
    <source>
        <dbReference type="ARBA" id="ARBA00022723"/>
    </source>
</evidence>
<comment type="function">
    <text evidence="13">The RuvA-RuvB-RuvC complex processes Holliday junction (HJ) DNA during genetic recombination and DNA repair. Endonuclease that resolves HJ intermediates. Cleaves cruciform DNA by making single-stranded nicks across the HJ at symmetrical positions within the homologous arms, yielding a 5'-phosphate and a 3'-hydroxyl group; requires a central core of homology in the junction. The consensus cleavage sequence is 5'-(A/T)TT(C/G)-3'. Cleavage occurs on the 3'-side of the TT dinucleotide at the point of strand exchange. HJ branch migration catalyzed by RuvA-RuvB allows RuvC to scan DNA until it finds its consensus sequence, where it cleaves and resolves the cruciform DNA.</text>
</comment>
<keyword evidence="10 13" id="KW-0233">DNA recombination</keyword>
<keyword evidence="4 13" id="KW-0479">Metal-binding</keyword>
<evidence type="ECO:0000256" key="7">
    <source>
        <dbReference type="ARBA" id="ARBA00022801"/>
    </source>
</evidence>
<gene>
    <name evidence="13 15" type="primary">ruvC</name>
    <name evidence="15" type="ORF">IAC57_05405</name>
</gene>
<evidence type="ECO:0000256" key="6">
    <source>
        <dbReference type="ARBA" id="ARBA00022763"/>
    </source>
</evidence>
<dbReference type="PANTHER" id="PTHR30194:SF3">
    <property type="entry name" value="CROSSOVER JUNCTION ENDODEOXYRIBONUCLEASE RUVC"/>
    <property type="match status" value="1"/>
</dbReference>
<evidence type="ECO:0000256" key="1">
    <source>
        <dbReference type="ARBA" id="ARBA00009518"/>
    </source>
</evidence>
<feature type="binding site" evidence="13">
    <location>
        <position position="68"/>
    </location>
    <ligand>
        <name>Mg(2+)</name>
        <dbReference type="ChEBI" id="CHEBI:18420"/>
        <label>2</label>
    </ligand>
</feature>
<dbReference type="Pfam" id="PF02075">
    <property type="entry name" value="RuvC"/>
    <property type="match status" value="1"/>
</dbReference>
<evidence type="ECO:0000256" key="11">
    <source>
        <dbReference type="ARBA" id="ARBA00023204"/>
    </source>
</evidence>
<reference evidence="15" key="1">
    <citation type="submission" date="2020-10" db="EMBL/GenBank/DDBJ databases">
        <authorList>
            <person name="Gilroy R."/>
        </authorList>
    </citation>
    <scope>NUCLEOTIDE SEQUENCE</scope>
    <source>
        <strain evidence="15">11687</strain>
    </source>
</reference>
<protein>
    <recommendedName>
        <fullName evidence="13 14">Crossover junction endodeoxyribonuclease RuvC</fullName>
        <ecNumber evidence="13 14">3.1.21.10</ecNumber>
    </recommendedName>
    <alternativeName>
        <fullName evidence="13">Holliday junction nuclease RuvC</fullName>
    </alternativeName>
    <alternativeName>
        <fullName evidence="13">Holliday junction resolvase RuvC</fullName>
    </alternativeName>
</protein>
<dbReference type="Gene3D" id="3.30.420.10">
    <property type="entry name" value="Ribonuclease H-like superfamily/Ribonuclease H"/>
    <property type="match status" value="1"/>
</dbReference>
<dbReference type="GO" id="GO:0008821">
    <property type="term" value="F:crossover junction DNA endonuclease activity"/>
    <property type="evidence" value="ECO:0007669"/>
    <property type="project" value="UniProtKB-UniRule"/>
</dbReference>
<comment type="subunit">
    <text evidence="13">Homodimer which binds Holliday junction (HJ) DNA. The HJ becomes 2-fold symmetrical on binding to RuvC with unstacked arms; it has a different conformation from HJ DNA in complex with RuvA. In the full resolvosome a probable DNA-RuvA(4)-RuvB(12)-RuvC(2) complex forms which resolves the HJ.</text>
</comment>
<dbReference type="SUPFAM" id="SSF53098">
    <property type="entry name" value="Ribonuclease H-like"/>
    <property type="match status" value="1"/>
</dbReference>
<dbReference type="AlphaFoldDB" id="A0A9D1SGF4"/>
<dbReference type="CDD" id="cd16962">
    <property type="entry name" value="RuvC"/>
    <property type="match status" value="1"/>
</dbReference>
<dbReference type="InterPro" id="IPR012337">
    <property type="entry name" value="RNaseH-like_sf"/>
</dbReference>
<comment type="caution">
    <text evidence="15">The sequence shown here is derived from an EMBL/GenBank/DDBJ whole genome shotgun (WGS) entry which is preliminary data.</text>
</comment>
<sequence>MIILGIDPGIATMGYGVLEKDGNGNCRAVDYGVVVTPKEETLPVRLAMLEEGVNKIIDRFSPEEVALEELFFTKNITTGIAVAQARGVTLLACVKKCGRLYEYTPMQIKQALTGYGKADKKQMQQVVASLLRLKSIPRPDDAADALGIALCHAFTSRFGTLFSVENSTRTKGKNAVTGSYFKSAMELEQRVRGDKR</sequence>
<accession>A0A9D1SGF4</accession>
<keyword evidence="7 13" id="KW-0378">Hydrolase</keyword>
<evidence type="ECO:0000256" key="10">
    <source>
        <dbReference type="ARBA" id="ARBA00023172"/>
    </source>
</evidence>
<dbReference type="NCBIfam" id="NF000711">
    <property type="entry name" value="PRK00039.2-1"/>
    <property type="match status" value="1"/>
</dbReference>
<dbReference type="GO" id="GO:0005737">
    <property type="term" value="C:cytoplasm"/>
    <property type="evidence" value="ECO:0007669"/>
    <property type="project" value="UniProtKB-SubCell"/>
</dbReference>
<keyword evidence="8 13" id="KW-0460">Magnesium</keyword>
<evidence type="ECO:0000313" key="15">
    <source>
        <dbReference type="EMBL" id="HIU59524.1"/>
    </source>
</evidence>
<keyword evidence="3 13" id="KW-0540">Nuclease</keyword>
<dbReference type="PANTHER" id="PTHR30194">
    <property type="entry name" value="CROSSOVER JUNCTION ENDODEOXYRIBONUCLEASE RUVC"/>
    <property type="match status" value="1"/>
</dbReference>
<dbReference type="InterPro" id="IPR036397">
    <property type="entry name" value="RNaseH_sf"/>
</dbReference>
<reference evidence="15" key="2">
    <citation type="journal article" date="2021" name="PeerJ">
        <title>Extensive microbial diversity within the chicken gut microbiome revealed by metagenomics and culture.</title>
        <authorList>
            <person name="Gilroy R."/>
            <person name="Ravi A."/>
            <person name="Getino M."/>
            <person name="Pursley I."/>
            <person name="Horton D.L."/>
            <person name="Alikhan N.F."/>
            <person name="Baker D."/>
            <person name="Gharbi K."/>
            <person name="Hall N."/>
            <person name="Watson M."/>
            <person name="Adriaenssens E.M."/>
            <person name="Foster-Nyarko E."/>
            <person name="Jarju S."/>
            <person name="Secka A."/>
            <person name="Antonio M."/>
            <person name="Oren A."/>
            <person name="Chaudhuri R.R."/>
            <person name="La Ragione R."/>
            <person name="Hildebrand F."/>
            <person name="Pallen M.J."/>
        </authorList>
    </citation>
    <scope>NUCLEOTIDE SEQUENCE</scope>
    <source>
        <strain evidence="15">11687</strain>
    </source>
</reference>
<keyword evidence="9 13" id="KW-0238">DNA-binding</keyword>
<feature type="binding site" evidence="13">
    <location>
        <position position="141"/>
    </location>
    <ligand>
        <name>Mg(2+)</name>
        <dbReference type="ChEBI" id="CHEBI:18420"/>
        <label>1</label>
    </ligand>
</feature>
<dbReference type="GO" id="GO:0006281">
    <property type="term" value="P:DNA repair"/>
    <property type="evidence" value="ECO:0007669"/>
    <property type="project" value="UniProtKB-UniRule"/>
</dbReference>
<dbReference type="GO" id="GO:0006310">
    <property type="term" value="P:DNA recombination"/>
    <property type="evidence" value="ECO:0007669"/>
    <property type="project" value="UniProtKB-UniRule"/>
</dbReference>
<evidence type="ECO:0000256" key="14">
    <source>
        <dbReference type="NCBIfam" id="TIGR00228"/>
    </source>
</evidence>
<dbReference type="PROSITE" id="PS01321">
    <property type="entry name" value="RUVC"/>
    <property type="match status" value="1"/>
</dbReference>
<evidence type="ECO:0000256" key="9">
    <source>
        <dbReference type="ARBA" id="ARBA00023125"/>
    </source>
</evidence>
<dbReference type="InterPro" id="IPR020563">
    <property type="entry name" value="X-over_junc_endoDNase_Mg_BS"/>
</dbReference>
<dbReference type="FunFam" id="3.30.420.10:FF:000002">
    <property type="entry name" value="Crossover junction endodeoxyribonuclease RuvC"/>
    <property type="match status" value="1"/>
</dbReference>
<keyword evidence="2 13" id="KW-0963">Cytoplasm</keyword>
<evidence type="ECO:0000313" key="16">
    <source>
        <dbReference type="Proteomes" id="UP000824081"/>
    </source>
</evidence>
<feature type="active site" evidence="13">
    <location>
        <position position="7"/>
    </location>
</feature>
<feature type="binding site" evidence="13">
    <location>
        <position position="7"/>
    </location>
    <ligand>
        <name>Mg(2+)</name>
        <dbReference type="ChEBI" id="CHEBI:18420"/>
        <label>1</label>
    </ligand>
</feature>
<organism evidence="15 16">
    <name type="scientific">Candidatus Scatosoma pullistercoris</name>
    <dbReference type="NCBI Taxonomy" id="2840934"/>
    <lineage>
        <taxon>Bacteria</taxon>
        <taxon>Bacillati</taxon>
        <taxon>Bacillota</taxon>
        <taxon>Clostridia</taxon>
        <taxon>Candidatus Scatosoma</taxon>
    </lineage>
</organism>
<keyword evidence="11 13" id="KW-0234">DNA repair</keyword>
<dbReference type="GO" id="GO:0003677">
    <property type="term" value="F:DNA binding"/>
    <property type="evidence" value="ECO:0007669"/>
    <property type="project" value="UniProtKB-KW"/>
</dbReference>
<evidence type="ECO:0000256" key="12">
    <source>
        <dbReference type="ARBA" id="ARBA00029354"/>
    </source>
</evidence>
<comment type="similarity">
    <text evidence="1 13">Belongs to the RuvC family.</text>
</comment>
<comment type="cofactor">
    <cofactor evidence="13">
        <name>Mg(2+)</name>
        <dbReference type="ChEBI" id="CHEBI:18420"/>
    </cofactor>
    <text evidence="13">Binds 2 Mg(2+) ion per subunit.</text>
</comment>